<dbReference type="PANTHER" id="PTHR48027">
    <property type="entry name" value="HETEROGENEOUS NUCLEAR RIBONUCLEOPROTEIN 87F-RELATED"/>
    <property type="match status" value="1"/>
</dbReference>
<keyword evidence="5" id="KW-1185">Reference proteome</keyword>
<dbReference type="PROSITE" id="PS50102">
    <property type="entry name" value="RRM"/>
    <property type="match status" value="1"/>
</dbReference>
<evidence type="ECO:0000313" key="5">
    <source>
        <dbReference type="Proteomes" id="UP000266313"/>
    </source>
</evidence>
<dbReference type="InterPro" id="IPR052462">
    <property type="entry name" value="SLIRP/GR-RBP-like"/>
</dbReference>
<dbReference type="Gene3D" id="3.30.70.330">
    <property type="match status" value="1"/>
</dbReference>
<proteinExistence type="predicted"/>
<feature type="domain" description="RRM" evidence="3">
    <location>
        <begin position="3"/>
        <end position="81"/>
    </location>
</feature>
<dbReference type="CDD" id="cd21608">
    <property type="entry name" value="RRM2_NsCP33_like"/>
    <property type="match status" value="1"/>
</dbReference>
<keyword evidence="1" id="KW-0694">RNA-binding</keyword>
<protein>
    <submittedName>
        <fullName evidence="4">RNP-1 like RNA-binding protein</fullName>
    </submittedName>
</protein>
<evidence type="ECO:0000256" key="1">
    <source>
        <dbReference type="ARBA" id="ARBA00022884"/>
    </source>
</evidence>
<dbReference type="AlphaFoldDB" id="A0A250KNT5"/>
<dbReference type="Pfam" id="PF00076">
    <property type="entry name" value="RRM_1"/>
    <property type="match status" value="1"/>
</dbReference>
<dbReference type="SMART" id="SM00360">
    <property type="entry name" value="RRM"/>
    <property type="match status" value="1"/>
</dbReference>
<dbReference type="OrthoDB" id="9798855at2"/>
<evidence type="ECO:0000256" key="2">
    <source>
        <dbReference type="SAM" id="MobiDB-lite"/>
    </source>
</evidence>
<dbReference type="InterPro" id="IPR048289">
    <property type="entry name" value="RRM2_NsCP33-like"/>
</dbReference>
<dbReference type="GO" id="GO:0003723">
    <property type="term" value="F:RNA binding"/>
    <property type="evidence" value="ECO:0007669"/>
    <property type="project" value="UniProtKB-KW"/>
</dbReference>
<reference evidence="4 5" key="1">
    <citation type="submission" date="2016-12" db="EMBL/GenBank/DDBJ databases">
        <title>Genome sequencing of Methylocaldum marinum.</title>
        <authorList>
            <person name="Takeuchi M."/>
            <person name="Kamagata Y."/>
            <person name="Hiraoka S."/>
            <person name="Oshima K."/>
            <person name="Hattori M."/>
            <person name="Iwasaki W."/>
        </authorList>
    </citation>
    <scope>NUCLEOTIDE SEQUENCE [LARGE SCALE GENOMIC DNA]</scope>
    <source>
        <strain evidence="4 5">S8</strain>
    </source>
</reference>
<evidence type="ECO:0000313" key="4">
    <source>
        <dbReference type="EMBL" id="BBA33202.1"/>
    </source>
</evidence>
<dbReference type="RefSeq" id="WP_119628841.1">
    <property type="nucleotide sequence ID" value="NZ_AP017928.1"/>
</dbReference>
<dbReference type="InterPro" id="IPR035979">
    <property type="entry name" value="RBD_domain_sf"/>
</dbReference>
<dbReference type="KEGG" id="mmai:sS8_1240"/>
<accession>A0A250KNT5</accession>
<feature type="region of interest" description="Disordered" evidence="2">
    <location>
        <begin position="71"/>
        <end position="105"/>
    </location>
</feature>
<dbReference type="EMBL" id="AP017928">
    <property type="protein sequence ID" value="BBA33202.1"/>
    <property type="molecule type" value="Genomic_DNA"/>
</dbReference>
<dbReference type="SUPFAM" id="SSF54928">
    <property type="entry name" value="RNA-binding domain, RBD"/>
    <property type="match status" value="1"/>
</dbReference>
<evidence type="ECO:0000259" key="3">
    <source>
        <dbReference type="PROSITE" id="PS50102"/>
    </source>
</evidence>
<sequence>MNTKLYVGNLSYSIDNSELEQLFSPHGTVQSANVIMDRETGRSKGFGFVEMGSDQQARAAISALHGKEVGGRSLTVNEARPREDRSGSGFGGGRRNGGFGGGHRY</sequence>
<feature type="compositionally biased region" description="Gly residues" evidence="2">
    <location>
        <begin position="88"/>
        <end position="105"/>
    </location>
</feature>
<dbReference type="Proteomes" id="UP000266313">
    <property type="component" value="Chromosome"/>
</dbReference>
<gene>
    <name evidence="4" type="ORF">sS8_1240</name>
</gene>
<organism evidence="4 5">
    <name type="scientific">Methylocaldum marinum</name>
    <dbReference type="NCBI Taxonomy" id="1432792"/>
    <lineage>
        <taxon>Bacteria</taxon>
        <taxon>Pseudomonadati</taxon>
        <taxon>Pseudomonadota</taxon>
        <taxon>Gammaproteobacteria</taxon>
        <taxon>Methylococcales</taxon>
        <taxon>Methylococcaceae</taxon>
        <taxon>Methylocaldum</taxon>
    </lineage>
</organism>
<dbReference type="InterPro" id="IPR000504">
    <property type="entry name" value="RRM_dom"/>
</dbReference>
<name>A0A250KNT5_9GAMM</name>
<dbReference type="InterPro" id="IPR012677">
    <property type="entry name" value="Nucleotide-bd_a/b_plait_sf"/>
</dbReference>